<dbReference type="PIRSF" id="PIRSF002744">
    <property type="entry name" value="Pur-cyt_permease"/>
    <property type="match status" value="1"/>
</dbReference>
<dbReference type="PANTHER" id="PTHR31806">
    <property type="entry name" value="PURINE-CYTOSINE PERMEASE FCY2-RELATED"/>
    <property type="match status" value="1"/>
</dbReference>
<evidence type="ECO:0000256" key="3">
    <source>
        <dbReference type="ARBA" id="ARBA00022448"/>
    </source>
</evidence>
<evidence type="ECO:0000256" key="7">
    <source>
        <dbReference type="PIRNR" id="PIRNR002744"/>
    </source>
</evidence>
<organism evidence="9 10">
    <name type="scientific">Mycolicibacterium confluentis</name>
    <dbReference type="NCBI Taxonomy" id="28047"/>
    <lineage>
        <taxon>Bacteria</taxon>
        <taxon>Bacillati</taxon>
        <taxon>Actinomycetota</taxon>
        <taxon>Actinomycetes</taxon>
        <taxon>Mycobacteriales</taxon>
        <taxon>Mycobacteriaceae</taxon>
        <taxon>Mycolicibacterium</taxon>
    </lineage>
</organism>
<dbReference type="GO" id="GO:0022857">
    <property type="term" value="F:transmembrane transporter activity"/>
    <property type="evidence" value="ECO:0007669"/>
    <property type="project" value="InterPro"/>
</dbReference>
<dbReference type="Gene3D" id="1.10.4160.10">
    <property type="entry name" value="Hydantoin permease"/>
    <property type="match status" value="1"/>
</dbReference>
<evidence type="ECO:0000256" key="2">
    <source>
        <dbReference type="ARBA" id="ARBA00008974"/>
    </source>
</evidence>
<evidence type="ECO:0000313" key="10">
    <source>
        <dbReference type="Proteomes" id="UP000466931"/>
    </source>
</evidence>
<feature type="transmembrane region" description="Helical" evidence="8">
    <location>
        <begin position="392"/>
        <end position="413"/>
    </location>
</feature>
<evidence type="ECO:0000256" key="1">
    <source>
        <dbReference type="ARBA" id="ARBA00004141"/>
    </source>
</evidence>
<dbReference type="InterPro" id="IPR001248">
    <property type="entry name" value="Pur-cyt_permease"/>
</dbReference>
<dbReference type="AlphaFoldDB" id="A0A7I7XX78"/>
<feature type="transmembrane region" description="Helical" evidence="8">
    <location>
        <begin position="463"/>
        <end position="485"/>
    </location>
</feature>
<evidence type="ECO:0000256" key="6">
    <source>
        <dbReference type="ARBA" id="ARBA00023136"/>
    </source>
</evidence>
<name>A0A7I7XX78_9MYCO</name>
<accession>A0A7I7XX78</accession>
<dbReference type="Proteomes" id="UP000466931">
    <property type="component" value="Chromosome"/>
</dbReference>
<dbReference type="EMBL" id="AP022612">
    <property type="protein sequence ID" value="BBZ33734.1"/>
    <property type="molecule type" value="Genomic_DNA"/>
</dbReference>
<dbReference type="InterPro" id="IPR026030">
    <property type="entry name" value="Pur-cyt_permease_Fcy2/21/22"/>
</dbReference>
<gene>
    <name evidence="9" type="ORF">MCNF_23390</name>
</gene>
<comment type="subcellular location">
    <subcellularLocation>
        <location evidence="1">Membrane</location>
        <topology evidence="1">Multi-pass membrane protein</topology>
    </subcellularLocation>
</comment>
<feature type="transmembrane region" description="Helical" evidence="8">
    <location>
        <begin position="318"/>
        <end position="339"/>
    </location>
</feature>
<feature type="transmembrane region" description="Helical" evidence="8">
    <location>
        <begin position="144"/>
        <end position="164"/>
    </location>
</feature>
<feature type="transmembrane region" description="Helical" evidence="8">
    <location>
        <begin position="279"/>
        <end position="298"/>
    </location>
</feature>
<dbReference type="GO" id="GO:0005886">
    <property type="term" value="C:plasma membrane"/>
    <property type="evidence" value="ECO:0007669"/>
    <property type="project" value="TreeGrafter"/>
</dbReference>
<comment type="similarity">
    <text evidence="2 7">Belongs to the purine-cytosine permease (2.A.39) family.</text>
</comment>
<feature type="transmembrane region" description="Helical" evidence="8">
    <location>
        <begin position="209"/>
        <end position="226"/>
    </location>
</feature>
<keyword evidence="5 8" id="KW-1133">Transmembrane helix</keyword>
<feature type="transmembrane region" description="Helical" evidence="8">
    <location>
        <begin position="110"/>
        <end position="132"/>
    </location>
</feature>
<evidence type="ECO:0000313" key="9">
    <source>
        <dbReference type="EMBL" id="BBZ33734.1"/>
    </source>
</evidence>
<reference evidence="9" key="2">
    <citation type="submission" date="2020-02" db="EMBL/GenBank/DDBJ databases">
        <authorList>
            <person name="Matsumoto Y."/>
            <person name="Motooka D."/>
            <person name="Nakamura S."/>
        </authorList>
    </citation>
    <scope>NUCLEOTIDE SEQUENCE</scope>
    <source>
        <strain evidence="9">JCM 13671</strain>
    </source>
</reference>
<evidence type="ECO:0000256" key="8">
    <source>
        <dbReference type="SAM" id="Phobius"/>
    </source>
</evidence>
<feature type="transmembrane region" description="Helical" evidence="8">
    <location>
        <begin position="176"/>
        <end position="202"/>
    </location>
</feature>
<reference evidence="9" key="1">
    <citation type="journal article" date="2019" name="Emerg. Microbes Infect.">
        <title>Comprehensive subspecies identification of 175 nontuberculous mycobacteria species based on 7547 genomic profiles.</title>
        <authorList>
            <person name="Matsumoto Y."/>
            <person name="Kinjo T."/>
            <person name="Motooka D."/>
            <person name="Nabeya D."/>
            <person name="Jung N."/>
            <person name="Uechi K."/>
            <person name="Horii T."/>
            <person name="Iida T."/>
            <person name="Fujita J."/>
            <person name="Nakamura S."/>
        </authorList>
    </citation>
    <scope>NUCLEOTIDE SEQUENCE [LARGE SCALE GENOMIC DNA]</scope>
    <source>
        <strain evidence="9">JCM 13671</strain>
    </source>
</reference>
<keyword evidence="4 8" id="KW-0812">Transmembrane</keyword>
<feature type="transmembrane region" description="Helical" evidence="8">
    <location>
        <begin position="433"/>
        <end position="451"/>
    </location>
</feature>
<feature type="transmembrane region" description="Helical" evidence="8">
    <location>
        <begin position="246"/>
        <end position="267"/>
    </location>
</feature>
<sequence length="499" mass="52612">MLLRSPVLVTPSIMRGAHMPLPGTVGAWSNVRVHTEKSRALTAEAFSGHRPTAAGDLSVESHGIAPVPEDQRYGSPMRMFTVWFAPQVTMTGVFTGTLAIVLGLGFWLGLLAMAIGTVLGSLVVAYLCTWGPRTGTAQLPNSRMAFGPAVVLPAALQWLSSIAWDGLVGLFGGEALSLLLGIPFWVAVLIVLALQGVVGFFGYEVLHRVQAVLTVVLFATFVMLAVELVAGQPVVTPPTVSGPDLVGAFVLEVTIAFSLAISWASYASDFSRYLPAKSSSLRVFGFSFAGIVSAYLFVQGIGIAGADLLADHTADGVRTVMGTGILGMIALGAIALASVGSSAMNDYSGSLALQTLGVRVRRPFSAVVVTVLAFTLIMWLHANDTATRFTDVLLLVGYWIPAFVAIVVIDWRLRIGGRRSLNPALERTAGPDAAAAVVVFVLSYLAAIPFMNTSLIQGPIANAWHGADIAYFVNFAVAAVLYGGWRFARSRESGARTAG</sequence>
<dbReference type="Pfam" id="PF02133">
    <property type="entry name" value="Transp_cyt_pur"/>
    <property type="match status" value="1"/>
</dbReference>
<feature type="transmembrane region" description="Helical" evidence="8">
    <location>
        <begin position="360"/>
        <end position="380"/>
    </location>
</feature>
<feature type="transmembrane region" description="Helical" evidence="8">
    <location>
        <begin position="80"/>
        <end position="104"/>
    </location>
</feature>
<dbReference type="PANTHER" id="PTHR31806:SF1">
    <property type="entry name" value="PURINE-CYTOSINE PERMEASE FCY2-RELATED"/>
    <property type="match status" value="1"/>
</dbReference>
<evidence type="ECO:0000256" key="4">
    <source>
        <dbReference type="ARBA" id="ARBA00022692"/>
    </source>
</evidence>
<keyword evidence="3 7" id="KW-0813">Transport</keyword>
<protein>
    <submittedName>
        <fullName evidence="9">Cytosine permease</fullName>
    </submittedName>
</protein>
<proteinExistence type="inferred from homology"/>
<evidence type="ECO:0000256" key="5">
    <source>
        <dbReference type="ARBA" id="ARBA00022989"/>
    </source>
</evidence>
<keyword evidence="10" id="KW-1185">Reference proteome</keyword>
<keyword evidence="6 7" id="KW-0472">Membrane</keyword>